<dbReference type="EMBL" id="FZNT01000006">
    <property type="protein sequence ID" value="SNR61250.1"/>
    <property type="molecule type" value="Genomic_DNA"/>
</dbReference>
<evidence type="ECO:0000259" key="1">
    <source>
        <dbReference type="Pfam" id="PF12680"/>
    </source>
</evidence>
<dbReference type="PANTHER" id="PTHR41252:SF1">
    <property type="entry name" value="BLR2505 PROTEIN"/>
    <property type="match status" value="1"/>
</dbReference>
<dbReference type="PANTHER" id="PTHR41252">
    <property type="entry name" value="BLR2505 PROTEIN"/>
    <property type="match status" value="1"/>
</dbReference>
<dbReference type="RefSeq" id="WP_089382002.1">
    <property type="nucleotide sequence ID" value="NZ_FZNT01000006.1"/>
</dbReference>
<sequence length="122" mass="13741">MYSAIDKGDIPSLVAGMDPAIVWNEAENFIYANGNPYIGPDAVIAGVFQRIGADWEYFKVVDKNFYTINDSKVLVIGRYDAKHKTTSKKIFAQAVHLWTLKNGKAIEFQQYTDTKQAFDAIQ</sequence>
<dbReference type="Pfam" id="PF12680">
    <property type="entry name" value="SnoaL_2"/>
    <property type="match status" value="1"/>
</dbReference>
<feature type="domain" description="SnoaL-like" evidence="1">
    <location>
        <begin position="1"/>
        <end position="107"/>
    </location>
</feature>
<dbReference type="SUPFAM" id="SSF54427">
    <property type="entry name" value="NTF2-like"/>
    <property type="match status" value="1"/>
</dbReference>
<keyword evidence="3" id="KW-1185">Reference proteome</keyword>
<evidence type="ECO:0000313" key="2">
    <source>
        <dbReference type="EMBL" id="SNR61250.1"/>
    </source>
</evidence>
<dbReference type="InterPro" id="IPR037401">
    <property type="entry name" value="SnoaL-like"/>
</dbReference>
<evidence type="ECO:0000313" key="3">
    <source>
        <dbReference type="Proteomes" id="UP000198384"/>
    </source>
</evidence>
<dbReference type="OrthoDB" id="7876517at2"/>
<reference evidence="2 3" key="1">
    <citation type="submission" date="2017-06" db="EMBL/GenBank/DDBJ databases">
        <authorList>
            <person name="Kim H.J."/>
            <person name="Triplett B.A."/>
        </authorList>
    </citation>
    <scope>NUCLEOTIDE SEQUENCE [LARGE SCALE GENOMIC DNA]</scope>
    <source>
        <strain evidence="2 3">DSM 29150</strain>
    </source>
</reference>
<organism evidence="2 3">
    <name type="scientific">Lutibacter agarilyticus</name>
    <dbReference type="NCBI Taxonomy" id="1109740"/>
    <lineage>
        <taxon>Bacteria</taxon>
        <taxon>Pseudomonadati</taxon>
        <taxon>Bacteroidota</taxon>
        <taxon>Flavobacteriia</taxon>
        <taxon>Flavobacteriales</taxon>
        <taxon>Flavobacteriaceae</taxon>
        <taxon>Lutibacter</taxon>
    </lineage>
</organism>
<dbReference type="Proteomes" id="UP000198384">
    <property type="component" value="Unassembled WGS sequence"/>
</dbReference>
<accession>A0A238XRA8</accession>
<dbReference type="InterPro" id="IPR032710">
    <property type="entry name" value="NTF2-like_dom_sf"/>
</dbReference>
<dbReference type="Gene3D" id="3.10.450.50">
    <property type="match status" value="1"/>
</dbReference>
<gene>
    <name evidence="2" type="ORF">SAMN06265371_106249</name>
</gene>
<dbReference type="AlphaFoldDB" id="A0A238XRA8"/>
<proteinExistence type="predicted"/>
<protein>
    <recommendedName>
        <fullName evidence="1">SnoaL-like domain-containing protein</fullName>
    </recommendedName>
</protein>
<name>A0A238XRA8_9FLAO</name>